<reference evidence="10 11" key="1">
    <citation type="submission" date="2017-05" db="EMBL/GenBank/DDBJ databases">
        <authorList>
            <person name="Varghese N."/>
            <person name="Submissions S."/>
        </authorList>
    </citation>
    <scope>NUCLEOTIDE SEQUENCE [LARGE SCALE GENOMIC DNA]</scope>
    <source>
        <strain evidence="10 11">DSM 15360</strain>
    </source>
</reference>
<keyword evidence="5 7" id="KW-0472">Membrane</keyword>
<feature type="domain" description="TonB-dependent receptor plug" evidence="9">
    <location>
        <begin position="227"/>
        <end position="335"/>
    </location>
</feature>
<evidence type="ECO:0000256" key="4">
    <source>
        <dbReference type="ARBA" id="ARBA00022692"/>
    </source>
</evidence>
<dbReference type="EMBL" id="FXUA01000001">
    <property type="protein sequence ID" value="SMP04965.1"/>
    <property type="molecule type" value="Genomic_DNA"/>
</dbReference>
<sequence>MEKSILRKIIMLSKYFVCAFIFQLFFTAVLMANNGHAQLKGLDDITVTVNFNESTLNKVIPELEKQSGFMFTYNKVKVPVDELTVNLAMNKVPLSEVLYEISSQTNLKFVQLDDNIHITRGPKKEVSQPKEVISAVVEITGQVLDPSGLALPGVTVRIKNTTKGTTTDLDGNYSITVNEGETLVFSFMGFNEKEVTIANQAVINIILEENLQSLEEVIVVGYAEQKKETIVGAVAQTNGEVLKRTGGVSNVGSALTGNLPGVITSASTGVPGGESPQIVIRGQNSWNGNSPLILVDGVERPEFFNTMDIASVETISVLKDASATAVFGSRGANGVIIVTTKRGREGKAQITANFSSTMKVVSKLPGKYDSYDAIGVRNRAIENELSANPSGWSDYIPYDTQYKYRFPSSLEESERYPNVDWQETLFKNYAMAYNANVGIRGGTKFTQYFASIDFQNEGDLFRDFDNNRGYDPGFNYNRLNFRSNLDFQLTSSTKLQVNLGGSYGIRKTPWGVGNSSSFYSNSFWSAAYANPPDAFIPVYSDGAWGVYTPDDVAAQNSVRILAVSGLQYLTTTQLSTNFVLNQDLGMILKGLNFRGTLAVDNSFIESNRGVNDLYNTPFQKWIDPESGIELFDDIVDSNSRFDFREAVTWGTASGSVGGAQRRLYYQFQLNYAGTIANNHNYSLMGLMSRQQDATGNMIPSYREDWVFRANYDYKKKFLVDYSGAYNGSEKFAPEYRFAFFSSGGIGWVVSEEGFMKSLSFLDFLKVRASYGEVGDDNIGGRFLFMDQWSYGNSSQLGIVGEGGEYSPYTWYRQSSVGNPEVHWETVYKTNIGLEFDILNGMINGNFEYFKDDRKDILMSGDRSIPSYFGTTAPAANLGRVITNGFEFTLGLNHTFENQIRVWADFTMTHAENVVKERDDPELQVAYQKDQGYQLGQYRTHISDGYYSSWDEVYGSTQNNSNDQFKLPGGMQILDFNGDGIIDSFDAAPYGFASVPENTYSTNIGVEWKGLSLYVQFYGVNNVTRDVPLSSLNNRLNRVYEEGSYWSEDNMNPDSPMPRWGALMPGYSNGERYLYDGSYLRLKNAEIAYLFNSNWVRNIGVETFRVYLNGNNLLLWTDMPDDRESNFSSAGYAGAYPTVRRINLGVNVSF</sequence>
<dbReference type="InterPro" id="IPR012910">
    <property type="entry name" value="Plug_dom"/>
</dbReference>
<accession>A0ABY1NAS9</accession>
<keyword evidence="4 7" id="KW-0812">Transmembrane</keyword>
<keyword evidence="6 7" id="KW-0998">Cell outer membrane</keyword>
<dbReference type="InterPro" id="IPR036942">
    <property type="entry name" value="Beta-barrel_TonB_sf"/>
</dbReference>
<comment type="similarity">
    <text evidence="7">Belongs to the TonB-dependent receptor family.</text>
</comment>
<evidence type="ECO:0000256" key="1">
    <source>
        <dbReference type="ARBA" id="ARBA00004571"/>
    </source>
</evidence>
<gene>
    <name evidence="10" type="ORF">SAMN06265367_101317</name>
</gene>
<dbReference type="NCBIfam" id="TIGR04057">
    <property type="entry name" value="SusC_RagA_signa"/>
    <property type="match status" value="1"/>
</dbReference>
<dbReference type="NCBIfam" id="TIGR04056">
    <property type="entry name" value="OMP_RagA_SusC"/>
    <property type="match status" value="1"/>
</dbReference>
<evidence type="ECO:0000256" key="2">
    <source>
        <dbReference type="ARBA" id="ARBA00022448"/>
    </source>
</evidence>
<dbReference type="Gene3D" id="2.170.130.10">
    <property type="entry name" value="TonB-dependent receptor, plug domain"/>
    <property type="match status" value="1"/>
</dbReference>
<evidence type="ECO:0000313" key="11">
    <source>
        <dbReference type="Proteomes" id="UP001157915"/>
    </source>
</evidence>
<comment type="subcellular location">
    <subcellularLocation>
        <location evidence="1 7">Cell outer membrane</location>
        <topology evidence="1 7">Multi-pass membrane protein</topology>
    </subcellularLocation>
</comment>
<dbReference type="RefSeq" id="WP_283411260.1">
    <property type="nucleotide sequence ID" value="NZ_FXUA01000001.1"/>
</dbReference>
<dbReference type="Gene3D" id="2.40.170.20">
    <property type="entry name" value="TonB-dependent receptor, beta-barrel domain"/>
    <property type="match status" value="1"/>
</dbReference>
<dbReference type="PROSITE" id="PS52016">
    <property type="entry name" value="TONB_DEPENDENT_REC_3"/>
    <property type="match status" value="1"/>
</dbReference>
<dbReference type="SUPFAM" id="SSF49464">
    <property type="entry name" value="Carboxypeptidase regulatory domain-like"/>
    <property type="match status" value="1"/>
</dbReference>
<evidence type="ECO:0000259" key="9">
    <source>
        <dbReference type="Pfam" id="PF07715"/>
    </source>
</evidence>
<dbReference type="InterPro" id="IPR037066">
    <property type="entry name" value="Plug_dom_sf"/>
</dbReference>
<evidence type="ECO:0000313" key="10">
    <source>
        <dbReference type="EMBL" id="SMP04965.1"/>
    </source>
</evidence>
<dbReference type="Gene3D" id="2.60.40.1120">
    <property type="entry name" value="Carboxypeptidase-like, regulatory domain"/>
    <property type="match status" value="1"/>
</dbReference>
<keyword evidence="8" id="KW-1133">Transmembrane helix</keyword>
<organism evidence="10 11">
    <name type="scientific">Algoriphagus winogradskyi</name>
    <dbReference type="NCBI Taxonomy" id="237017"/>
    <lineage>
        <taxon>Bacteria</taxon>
        <taxon>Pseudomonadati</taxon>
        <taxon>Bacteroidota</taxon>
        <taxon>Cytophagia</taxon>
        <taxon>Cytophagales</taxon>
        <taxon>Cyclobacteriaceae</taxon>
        <taxon>Algoriphagus</taxon>
    </lineage>
</organism>
<name>A0ABY1NAS9_9BACT</name>
<dbReference type="InterPro" id="IPR039426">
    <property type="entry name" value="TonB-dep_rcpt-like"/>
</dbReference>
<dbReference type="Proteomes" id="UP001157915">
    <property type="component" value="Unassembled WGS sequence"/>
</dbReference>
<dbReference type="Pfam" id="PF07715">
    <property type="entry name" value="Plug"/>
    <property type="match status" value="1"/>
</dbReference>
<dbReference type="SUPFAM" id="SSF56935">
    <property type="entry name" value="Porins"/>
    <property type="match status" value="1"/>
</dbReference>
<keyword evidence="11" id="KW-1185">Reference proteome</keyword>
<dbReference type="InterPro" id="IPR023997">
    <property type="entry name" value="TonB-dep_OMP_SusC/RagA_CS"/>
</dbReference>
<evidence type="ECO:0000256" key="8">
    <source>
        <dbReference type="SAM" id="Phobius"/>
    </source>
</evidence>
<comment type="caution">
    <text evidence="10">The sequence shown here is derived from an EMBL/GenBank/DDBJ whole genome shotgun (WGS) entry which is preliminary data.</text>
</comment>
<keyword evidence="2 7" id="KW-0813">Transport</keyword>
<evidence type="ECO:0000256" key="3">
    <source>
        <dbReference type="ARBA" id="ARBA00022452"/>
    </source>
</evidence>
<keyword evidence="3 7" id="KW-1134">Transmembrane beta strand</keyword>
<evidence type="ECO:0000256" key="6">
    <source>
        <dbReference type="ARBA" id="ARBA00023237"/>
    </source>
</evidence>
<protein>
    <submittedName>
        <fullName evidence="10">TonB-linked outer membrane protein, SusC/RagA family</fullName>
    </submittedName>
</protein>
<evidence type="ECO:0000256" key="5">
    <source>
        <dbReference type="ARBA" id="ARBA00023136"/>
    </source>
</evidence>
<dbReference type="InterPro" id="IPR023996">
    <property type="entry name" value="TonB-dep_OMP_SusC/RagA"/>
</dbReference>
<feature type="transmembrane region" description="Helical" evidence="8">
    <location>
        <begin position="12"/>
        <end position="32"/>
    </location>
</feature>
<dbReference type="Pfam" id="PF13715">
    <property type="entry name" value="CarbopepD_reg_2"/>
    <property type="match status" value="1"/>
</dbReference>
<proteinExistence type="inferred from homology"/>
<evidence type="ECO:0000256" key="7">
    <source>
        <dbReference type="PROSITE-ProRule" id="PRU01360"/>
    </source>
</evidence>
<dbReference type="InterPro" id="IPR008969">
    <property type="entry name" value="CarboxyPept-like_regulatory"/>
</dbReference>